<evidence type="ECO:0000313" key="4">
    <source>
        <dbReference type="EMBL" id="NHK26896.1"/>
    </source>
</evidence>
<dbReference type="InterPro" id="IPR036761">
    <property type="entry name" value="TTHA0802/YceI-like_sf"/>
</dbReference>
<dbReference type="InterPro" id="IPR007372">
    <property type="entry name" value="Lipid/polyisoprenoid-bd_YceI"/>
</dbReference>
<sequence>MSLLTRTTCSFFAIGLLLAACGNEPEATEPAADETVVETEEATTETLETVADADAEATPAPAGVDYTAAESGTYTEDDGHAYIVFSYDHLGFSKPIVRWGDWDANLNWDADNPENSTLDVTIDATSVDTGVADFNDHLNSADFFNTAEYPQITFTTTALEVTGADSGILTGDLTIKDTTQPVTMDVTINKAGFEERGNVYKLGFSGRTTLLRSDFGLDAYVPNVSDEVDVVVEAEFEKPA</sequence>
<evidence type="ECO:0000313" key="6">
    <source>
        <dbReference type="Proteomes" id="UP000818603"/>
    </source>
</evidence>
<dbReference type="Gene3D" id="2.40.128.110">
    <property type="entry name" value="Lipid/polyisoprenoid-binding, YceI-like"/>
    <property type="match status" value="1"/>
</dbReference>
<keyword evidence="6" id="KW-1185">Reference proteome</keyword>
<accession>A0A8J3A0T4</accession>
<protein>
    <submittedName>
        <fullName evidence="3">Polyisoprenoid-binding protein</fullName>
    </submittedName>
</protein>
<dbReference type="SMART" id="SM00867">
    <property type="entry name" value="YceI"/>
    <property type="match status" value="1"/>
</dbReference>
<comment type="caution">
    <text evidence="3">The sequence shown here is derived from an EMBL/GenBank/DDBJ whole genome shotgun (WGS) entry which is preliminary data.</text>
</comment>
<dbReference type="Proteomes" id="UP000621856">
    <property type="component" value="Unassembled WGS sequence"/>
</dbReference>
<feature type="signal peptide" evidence="1">
    <location>
        <begin position="1"/>
        <end position="19"/>
    </location>
</feature>
<dbReference type="EMBL" id="VCJR02000001">
    <property type="protein sequence ID" value="NHK26896.1"/>
    <property type="molecule type" value="Genomic_DNA"/>
</dbReference>
<dbReference type="PROSITE" id="PS51257">
    <property type="entry name" value="PROKAR_LIPOPROTEIN"/>
    <property type="match status" value="1"/>
</dbReference>
<dbReference type="AlphaFoldDB" id="A0A8J3A0T4"/>
<gene>
    <name evidence="4" type="ORF">FF098_003110</name>
    <name evidence="3" type="ORF">GCM10011355_06300</name>
</gene>
<feature type="chain" id="PRO_5035246195" evidence="1">
    <location>
        <begin position="20"/>
        <end position="240"/>
    </location>
</feature>
<dbReference type="PANTHER" id="PTHR34406:SF1">
    <property type="entry name" value="PROTEIN YCEI"/>
    <property type="match status" value="1"/>
</dbReference>
<name>A0A8J3A0T4_9PROT</name>
<reference evidence="3" key="1">
    <citation type="journal article" date="2014" name="Int. J. Syst. Evol. Microbiol.">
        <title>Complete genome sequence of Corynebacterium casei LMG S-19264T (=DSM 44701T), isolated from a smear-ripened cheese.</title>
        <authorList>
            <consortium name="US DOE Joint Genome Institute (JGI-PGF)"/>
            <person name="Walter F."/>
            <person name="Albersmeier A."/>
            <person name="Kalinowski J."/>
            <person name="Ruckert C."/>
        </authorList>
    </citation>
    <scope>NUCLEOTIDE SEQUENCE</scope>
    <source>
        <strain evidence="3">CGMCC 1.14984</strain>
    </source>
</reference>
<dbReference type="SUPFAM" id="SSF101874">
    <property type="entry name" value="YceI-like"/>
    <property type="match status" value="1"/>
</dbReference>
<feature type="domain" description="Lipid/polyisoprenoid-binding YceI-like" evidence="2">
    <location>
        <begin position="73"/>
        <end position="237"/>
    </location>
</feature>
<reference evidence="3" key="3">
    <citation type="submission" date="2020-09" db="EMBL/GenBank/DDBJ databases">
        <authorList>
            <person name="Sun Q."/>
            <person name="Zhou Y."/>
        </authorList>
    </citation>
    <scope>NUCLEOTIDE SEQUENCE</scope>
    <source>
        <strain evidence="3">CGMCC 1.14984</strain>
    </source>
</reference>
<evidence type="ECO:0000256" key="1">
    <source>
        <dbReference type="SAM" id="SignalP"/>
    </source>
</evidence>
<dbReference type="Proteomes" id="UP000818603">
    <property type="component" value="Unassembled WGS sequence"/>
</dbReference>
<keyword evidence="1" id="KW-0732">Signal</keyword>
<dbReference type="Pfam" id="PF04264">
    <property type="entry name" value="YceI"/>
    <property type="match status" value="1"/>
</dbReference>
<evidence type="ECO:0000259" key="2">
    <source>
        <dbReference type="SMART" id="SM00867"/>
    </source>
</evidence>
<dbReference type="EMBL" id="BMGZ01000001">
    <property type="protein sequence ID" value="GGH93743.1"/>
    <property type="molecule type" value="Genomic_DNA"/>
</dbReference>
<dbReference type="PANTHER" id="PTHR34406">
    <property type="entry name" value="PROTEIN YCEI"/>
    <property type="match status" value="1"/>
</dbReference>
<reference evidence="4 6" key="2">
    <citation type="submission" date="2020-02" db="EMBL/GenBank/DDBJ databases">
        <title>Genome sequence of Parvularcula flava strain NH6-79.</title>
        <authorList>
            <person name="Abdul Karim M.H."/>
            <person name="Lam M.Q."/>
            <person name="Chen S.J."/>
            <person name="Yahya A."/>
            <person name="Shahir S."/>
            <person name="Shamsir M.S."/>
            <person name="Chong C.S."/>
        </authorList>
    </citation>
    <scope>NUCLEOTIDE SEQUENCE [LARGE SCALE GENOMIC DNA]</scope>
    <source>
        <strain evidence="4 6">NH6-79</strain>
    </source>
</reference>
<organism evidence="3 5">
    <name type="scientific">Aquisalinus luteolus</name>
    <dbReference type="NCBI Taxonomy" id="1566827"/>
    <lineage>
        <taxon>Bacteria</taxon>
        <taxon>Pseudomonadati</taxon>
        <taxon>Pseudomonadota</taxon>
        <taxon>Alphaproteobacteria</taxon>
        <taxon>Parvularculales</taxon>
        <taxon>Parvularculaceae</taxon>
        <taxon>Aquisalinus</taxon>
    </lineage>
</organism>
<dbReference type="RefSeq" id="WP_155137226.1">
    <property type="nucleotide sequence ID" value="NZ_BMGZ01000001.1"/>
</dbReference>
<evidence type="ECO:0000313" key="3">
    <source>
        <dbReference type="EMBL" id="GGH93743.1"/>
    </source>
</evidence>
<evidence type="ECO:0000313" key="5">
    <source>
        <dbReference type="Proteomes" id="UP000621856"/>
    </source>
</evidence>
<proteinExistence type="predicted"/>